<dbReference type="AlphaFoldDB" id="A0A0A9C3Y1"/>
<reference evidence="1" key="2">
    <citation type="journal article" date="2015" name="Data Brief">
        <title>Shoot transcriptome of the giant reed, Arundo donax.</title>
        <authorList>
            <person name="Barrero R.A."/>
            <person name="Guerrero F.D."/>
            <person name="Moolhuijzen P."/>
            <person name="Goolsby J.A."/>
            <person name="Tidwell J."/>
            <person name="Bellgard S.E."/>
            <person name="Bellgard M.I."/>
        </authorList>
    </citation>
    <scope>NUCLEOTIDE SEQUENCE</scope>
    <source>
        <tissue evidence="1">Shoot tissue taken approximately 20 cm above the soil surface</tissue>
    </source>
</reference>
<evidence type="ECO:0000313" key="1">
    <source>
        <dbReference type="EMBL" id="JAD66247.1"/>
    </source>
</evidence>
<organism evidence="1">
    <name type="scientific">Arundo donax</name>
    <name type="common">Giant reed</name>
    <name type="synonym">Donax arundinaceus</name>
    <dbReference type="NCBI Taxonomy" id="35708"/>
    <lineage>
        <taxon>Eukaryota</taxon>
        <taxon>Viridiplantae</taxon>
        <taxon>Streptophyta</taxon>
        <taxon>Embryophyta</taxon>
        <taxon>Tracheophyta</taxon>
        <taxon>Spermatophyta</taxon>
        <taxon>Magnoliopsida</taxon>
        <taxon>Liliopsida</taxon>
        <taxon>Poales</taxon>
        <taxon>Poaceae</taxon>
        <taxon>PACMAD clade</taxon>
        <taxon>Arundinoideae</taxon>
        <taxon>Arundineae</taxon>
        <taxon>Arundo</taxon>
    </lineage>
</organism>
<accession>A0A0A9C3Y1</accession>
<protein>
    <submittedName>
        <fullName evidence="1">Uncharacterized protein</fullName>
    </submittedName>
</protein>
<name>A0A0A9C3Y1_ARUDO</name>
<reference evidence="1" key="1">
    <citation type="submission" date="2014-09" db="EMBL/GenBank/DDBJ databases">
        <authorList>
            <person name="Magalhaes I.L.F."/>
            <person name="Oliveira U."/>
            <person name="Santos F.R."/>
            <person name="Vidigal T.H.D.A."/>
            <person name="Brescovit A.D."/>
            <person name="Santos A.J."/>
        </authorList>
    </citation>
    <scope>NUCLEOTIDE SEQUENCE</scope>
    <source>
        <tissue evidence="1">Shoot tissue taken approximately 20 cm above the soil surface</tissue>
    </source>
</reference>
<sequence length="22" mass="2520">MASMITLVIPFGQRIGIIWFLL</sequence>
<proteinExistence type="predicted"/>
<dbReference type="EMBL" id="GBRH01231648">
    <property type="protein sequence ID" value="JAD66247.1"/>
    <property type="molecule type" value="Transcribed_RNA"/>
</dbReference>